<evidence type="ECO:0000256" key="2">
    <source>
        <dbReference type="ARBA" id="ARBA00006375"/>
    </source>
</evidence>
<keyword evidence="13" id="KW-1185">Reference proteome</keyword>
<evidence type="ECO:0000256" key="5">
    <source>
        <dbReference type="ARBA" id="ARBA00022737"/>
    </source>
</evidence>
<comment type="caution">
    <text evidence="12">The sequence shown here is derived from an EMBL/GenBank/DDBJ whole genome shotgun (WGS) entry which is preliminary data.</text>
</comment>
<dbReference type="GO" id="GO:0005743">
    <property type="term" value="C:mitochondrial inner membrane"/>
    <property type="evidence" value="ECO:0007669"/>
    <property type="project" value="UniProtKB-SubCell"/>
</dbReference>
<evidence type="ECO:0000256" key="6">
    <source>
        <dbReference type="ARBA" id="ARBA00022792"/>
    </source>
</evidence>
<evidence type="ECO:0000256" key="3">
    <source>
        <dbReference type="ARBA" id="ARBA00022448"/>
    </source>
</evidence>
<keyword evidence="5" id="KW-0677">Repeat</keyword>
<keyword evidence="9 10" id="KW-0472">Membrane</keyword>
<keyword evidence="8" id="KW-0496">Mitochondrion</keyword>
<dbReference type="PANTHER" id="PTHR46356:SF1">
    <property type="entry name" value="MITOCHONDRIAL 2-OXODICARBOXYLATE CARRIER"/>
    <property type="match status" value="1"/>
</dbReference>
<comment type="subcellular location">
    <subcellularLocation>
        <location evidence="1">Mitochondrion inner membrane</location>
        <topology evidence="1">Multi-pass membrane protein</topology>
    </subcellularLocation>
</comment>
<evidence type="ECO:0000313" key="12">
    <source>
        <dbReference type="EMBL" id="KAG8466949.1"/>
    </source>
</evidence>
<dbReference type="Proteomes" id="UP000751190">
    <property type="component" value="Unassembled WGS sequence"/>
</dbReference>
<dbReference type="Pfam" id="PF00153">
    <property type="entry name" value="Mito_carr"/>
    <property type="match status" value="3"/>
</dbReference>
<comment type="similarity">
    <text evidence="2 11">Belongs to the mitochondrial carrier (TC 2.A.29) family.</text>
</comment>
<reference evidence="12" key="1">
    <citation type="submission" date="2021-05" db="EMBL/GenBank/DDBJ databases">
        <title>The genome of the haptophyte Pavlova lutheri (Diacronema luteri, Pavlovales) - a model for lipid biosynthesis in eukaryotic algae.</title>
        <authorList>
            <person name="Hulatt C.J."/>
            <person name="Posewitz M.C."/>
        </authorList>
    </citation>
    <scope>NUCLEOTIDE SEQUENCE</scope>
    <source>
        <strain evidence="12">NIVA-4/92</strain>
    </source>
</reference>
<dbReference type="OMA" id="ESHWRIG"/>
<dbReference type="InterPro" id="IPR051752">
    <property type="entry name" value="Mito_2-oxodicarb_carrier"/>
</dbReference>
<keyword evidence="4 10" id="KW-0812">Transmembrane</keyword>
<organism evidence="12 13">
    <name type="scientific">Diacronema lutheri</name>
    <name type="common">Unicellular marine alga</name>
    <name type="synonym">Monochrysis lutheri</name>
    <dbReference type="NCBI Taxonomy" id="2081491"/>
    <lineage>
        <taxon>Eukaryota</taxon>
        <taxon>Haptista</taxon>
        <taxon>Haptophyta</taxon>
        <taxon>Pavlovophyceae</taxon>
        <taxon>Pavlovales</taxon>
        <taxon>Pavlovaceae</taxon>
        <taxon>Diacronema</taxon>
    </lineage>
</organism>
<dbReference type="EMBL" id="JAGTXO010000007">
    <property type="protein sequence ID" value="KAG8466949.1"/>
    <property type="molecule type" value="Genomic_DNA"/>
</dbReference>
<dbReference type="PROSITE" id="PS50920">
    <property type="entry name" value="SOLCAR"/>
    <property type="match status" value="2"/>
</dbReference>
<evidence type="ECO:0000256" key="10">
    <source>
        <dbReference type="PROSITE-ProRule" id="PRU00282"/>
    </source>
</evidence>
<dbReference type="PANTHER" id="PTHR46356">
    <property type="entry name" value="MITOCHONDRIAL 2-OXODICARBOXYLATE CARRIER"/>
    <property type="match status" value="1"/>
</dbReference>
<sequence>MDPQSANCAGKLPTQLARAGKASVARQPNATAALASPGTFGAVPLPAFLHGNAFAATFASGFVTSIAMYPVDVLRAVTMAQASANDGGSLLSAFVKFQRAHGWGGFIKQGAAQEVMRSTTMQSLKFFLFPIFHEALFDVDERQGTAASRATAGATCAIIEGLMIGPLEVAKVGLQLDATNQFKNSGLTVVRQVVRARGPYAAYTGYLGVQWRQSSWTGAFFGSLRFFEQRVDAALALLGVRRQDVPSLQPVHKVLSGFMAGAFASLFNCPADVVRTNVQKEAIAAAAAAAAAGESAARPLTLREFSASEFESHWRIGRGIVAAKGFSGLYAGYFTKAGHLGGCGALMALLVPRFKMMVGCAAC</sequence>
<dbReference type="Gene3D" id="1.50.40.10">
    <property type="entry name" value="Mitochondrial carrier domain"/>
    <property type="match status" value="1"/>
</dbReference>
<evidence type="ECO:0000256" key="1">
    <source>
        <dbReference type="ARBA" id="ARBA00004448"/>
    </source>
</evidence>
<feature type="repeat" description="Solcar" evidence="10">
    <location>
        <begin position="248"/>
        <end position="357"/>
    </location>
</feature>
<dbReference type="OrthoDB" id="434783at2759"/>
<evidence type="ECO:0000256" key="8">
    <source>
        <dbReference type="ARBA" id="ARBA00023128"/>
    </source>
</evidence>
<keyword evidence="7" id="KW-1133">Transmembrane helix</keyword>
<dbReference type="SUPFAM" id="SSF103506">
    <property type="entry name" value="Mitochondrial carrier"/>
    <property type="match status" value="1"/>
</dbReference>
<proteinExistence type="inferred from homology"/>
<name>A0A8J5XNJ6_DIALT</name>
<dbReference type="InterPro" id="IPR018108">
    <property type="entry name" value="MCP_transmembrane"/>
</dbReference>
<protein>
    <submittedName>
        <fullName evidence="12">Uncharacterized protein</fullName>
    </submittedName>
</protein>
<keyword evidence="6" id="KW-0999">Mitochondrion inner membrane</keyword>
<accession>A0A8J5XNJ6</accession>
<evidence type="ECO:0000256" key="9">
    <source>
        <dbReference type="ARBA" id="ARBA00023136"/>
    </source>
</evidence>
<evidence type="ECO:0000313" key="13">
    <source>
        <dbReference type="Proteomes" id="UP000751190"/>
    </source>
</evidence>
<dbReference type="InterPro" id="IPR023395">
    <property type="entry name" value="MCP_dom_sf"/>
</dbReference>
<keyword evidence="3 11" id="KW-0813">Transport</keyword>
<evidence type="ECO:0000256" key="4">
    <source>
        <dbReference type="ARBA" id="ARBA00022692"/>
    </source>
</evidence>
<dbReference type="AlphaFoldDB" id="A0A8J5XNJ6"/>
<gene>
    <name evidence="12" type="ORF">KFE25_008328</name>
</gene>
<feature type="repeat" description="Solcar" evidence="10">
    <location>
        <begin position="144"/>
        <end position="230"/>
    </location>
</feature>
<evidence type="ECO:0000256" key="11">
    <source>
        <dbReference type="RuleBase" id="RU000488"/>
    </source>
</evidence>
<evidence type="ECO:0000256" key="7">
    <source>
        <dbReference type="ARBA" id="ARBA00022989"/>
    </source>
</evidence>